<evidence type="ECO:0000256" key="1">
    <source>
        <dbReference type="ARBA" id="ARBA00008791"/>
    </source>
</evidence>
<name>A0A840WA86_9ACTN</name>
<dbReference type="Proteomes" id="UP000579647">
    <property type="component" value="Unassembled WGS sequence"/>
</dbReference>
<evidence type="ECO:0000313" key="3">
    <source>
        <dbReference type="EMBL" id="MBB5493919.1"/>
    </source>
</evidence>
<dbReference type="SUPFAM" id="SSF52402">
    <property type="entry name" value="Adenine nucleotide alpha hydrolases-like"/>
    <property type="match status" value="1"/>
</dbReference>
<dbReference type="InterPro" id="IPR006016">
    <property type="entry name" value="UspA"/>
</dbReference>
<protein>
    <submittedName>
        <fullName evidence="3">Nucleotide-binding universal stress UspA family protein</fullName>
    </submittedName>
</protein>
<comment type="similarity">
    <text evidence="1">Belongs to the universal stress protein A family.</text>
</comment>
<feature type="domain" description="UspA" evidence="2">
    <location>
        <begin position="8"/>
        <end position="59"/>
    </location>
</feature>
<gene>
    <name evidence="3" type="ORF">HNR07_005056</name>
</gene>
<accession>A0A840WA86</accession>
<comment type="caution">
    <text evidence="3">The sequence shown here is derived from an EMBL/GenBank/DDBJ whole genome shotgun (WGS) entry which is preliminary data.</text>
</comment>
<dbReference type="PRINTS" id="PR01438">
    <property type="entry name" value="UNVRSLSTRESS"/>
</dbReference>
<reference evidence="3 4" key="1">
    <citation type="submission" date="2020-08" db="EMBL/GenBank/DDBJ databases">
        <title>Sequencing the genomes of 1000 actinobacteria strains.</title>
        <authorList>
            <person name="Klenk H.-P."/>
        </authorList>
    </citation>
    <scope>NUCLEOTIDE SEQUENCE [LARGE SCALE GENOMIC DNA]</scope>
    <source>
        <strain evidence="3 4">DSM 44598</strain>
    </source>
</reference>
<dbReference type="InterPro" id="IPR006015">
    <property type="entry name" value="Universal_stress_UspA"/>
</dbReference>
<dbReference type="AlphaFoldDB" id="A0A840WA86"/>
<proteinExistence type="inferred from homology"/>
<dbReference type="RefSeq" id="WP_312893971.1">
    <property type="nucleotide sequence ID" value="NZ_BAAAKM010000090.1"/>
</dbReference>
<dbReference type="Gene3D" id="3.40.50.620">
    <property type="entry name" value="HUPs"/>
    <property type="match status" value="1"/>
</dbReference>
<dbReference type="InterPro" id="IPR014729">
    <property type="entry name" value="Rossmann-like_a/b/a_fold"/>
</dbReference>
<evidence type="ECO:0000259" key="2">
    <source>
        <dbReference type="Pfam" id="PF00582"/>
    </source>
</evidence>
<keyword evidence="4" id="KW-1185">Reference proteome</keyword>
<sequence length="61" mass="6102">MTALALSPAPALFALAEAARGADRLVVGARGHHGFPRAALGAIAHGLLHSAPCPLMIVHSA</sequence>
<organism evidence="3 4">
    <name type="scientific">Nocardiopsis metallicus</name>
    <dbReference type="NCBI Taxonomy" id="179819"/>
    <lineage>
        <taxon>Bacteria</taxon>
        <taxon>Bacillati</taxon>
        <taxon>Actinomycetota</taxon>
        <taxon>Actinomycetes</taxon>
        <taxon>Streptosporangiales</taxon>
        <taxon>Nocardiopsidaceae</taxon>
        <taxon>Nocardiopsis</taxon>
    </lineage>
</organism>
<dbReference type="Pfam" id="PF00582">
    <property type="entry name" value="Usp"/>
    <property type="match status" value="1"/>
</dbReference>
<dbReference type="EMBL" id="JACHDO010000001">
    <property type="protein sequence ID" value="MBB5493919.1"/>
    <property type="molecule type" value="Genomic_DNA"/>
</dbReference>
<evidence type="ECO:0000313" key="4">
    <source>
        <dbReference type="Proteomes" id="UP000579647"/>
    </source>
</evidence>